<dbReference type="Pfam" id="PF00098">
    <property type="entry name" value="zf-CCHC"/>
    <property type="match status" value="1"/>
</dbReference>
<sequence length="276" mass="30154">MSPHQARGRARSLTGARGAGVAHGARGDRDEGNNDNHHESVMGGGAHAFGGNILVVGGAPLTVISGTEFMQGVFTAIEQVVRNTVQEMLVPVRAADTRVTIREDLNETRWITHPKSQRERSGEQFEGHFSKKPKSSMLLDQTSRRGPIYFGCHQSGHRVAGCPLKGQKRQSRQGGYSRGQAQEQSQVRKPPTCFHCGQVGHIARQCTHRRNTVGASGPQALGQKGQRARRRTYAMTSVAGPSETTGQQEQQLDASVVRGTPHTFKFVGLVDWKRIF</sequence>
<accession>A0A7J0EN25</accession>
<feature type="region of interest" description="Disordered" evidence="2">
    <location>
        <begin position="160"/>
        <end position="189"/>
    </location>
</feature>
<dbReference type="GO" id="GO:0003676">
    <property type="term" value="F:nucleic acid binding"/>
    <property type="evidence" value="ECO:0007669"/>
    <property type="project" value="InterPro"/>
</dbReference>
<dbReference type="AlphaFoldDB" id="A0A7J0EN25"/>
<reference evidence="4 5" key="1">
    <citation type="submission" date="2019-07" db="EMBL/GenBank/DDBJ databases">
        <title>De Novo Assembly of kiwifruit Actinidia rufa.</title>
        <authorList>
            <person name="Sugita-Konishi S."/>
            <person name="Sato K."/>
            <person name="Mori E."/>
            <person name="Abe Y."/>
            <person name="Kisaki G."/>
            <person name="Hamano K."/>
            <person name="Suezawa K."/>
            <person name="Otani M."/>
            <person name="Fukuda T."/>
            <person name="Manabe T."/>
            <person name="Gomi K."/>
            <person name="Tabuchi M."/>
            <person name="Akimitsu K."/>
            <person name="Kataoka I."/>
        </authorList>
    </citation>
    <scope>NUCLEOTIDE SEQUENCE [LARGE SCALE GENOMIC DNA]</scope>
    <source>
        <strain evidence="5">cv. Fuchu</strain>
    </source>
</reference>
<name>A0A7J0EN25_9ERIC</name>
<protein>
    <recommendedName>
        <fullName evidence="3">CCHC-type domain-containing protein</fullName>
    </recommendedName>
</protein>
<evidence type="ECO:0000256" key="1">
    <source>
        <dbReference type="PROSITE-ProRule" id="PRU00047"/>
    </source>
</evidence>
<feature type="compositionally biased region" description="Basic residues" evidence="2">
    <location>
        <begin position="1"/>
        <end position="10"/>
    </location>
</feature>
<feature type="compositionally biased region" description="Low complexity" evidence="2">
    <location>
        <begin position="15"/>
        <end position="24"/>
    </location>
</feature>
<evidence type="ECO:0000259" key="3">
    <source>
        <dbReference type="PROSITE" id="PS50158"/>
    </source>
</evidence>
<evidence type="ECO:0000313" key="5">
    <source>
        <dbReference type="Proteomes" id="UP000585474"/>
    </source>
</evidence>
<dbReference type="GO" id="GO:0008270">
    <property type="term" value="F:zinc ion binding"/>
    <property type="evidence" value="ECO:0007669"/>
    <property type="project" value="UniProtKB-KW"/>
</dbReference>
<feature type="region of interest" description="Disordered" evidence="2">
    <location>
        <begin position="210"/>
        <end position="229"/>
    </location>
</feature>
<keyword evidence="1" id="KW-0863">Zinc-finger</keyword>
<feature type="compositionally biased region" description="Basic and acidic residues" evidence="2">
    <location>
        <begin position="25"/>
        <end position="40"/>
    </location>
</feature>
<organism evidence="4 5">
    <name type="scientific">Actinidia rufa</name>
    <dbReference type="NCBI Taxonomy" id="165716"/>
    <lineage>
        <taxon>Eukaryota</taxon>
        <taxon>Viridiplantae</taxon>
        <taxon>Streptophyta</taxon>
        <taxon>Embryophyta</taxon>
        <taxon>Tracheophyta</taxon>
        <taxon>Spermatophyta</taxon>
        <taxon>Magnoliopsida</taxon>
        <taxon>eudicotyledons</taxon>
        <taxon>Gunneridae</taxon>
        <taxon>Pentapetalae</taxon>
        <taxon>asterids</taxon>
        <taxon>Ericales</taxon>
        <taxon>Actinidiaceae</taxon>
        <taxon>Actinidia</taxon>
    </lineage>
</organism>
<dbReference type="PROSITE" id="PS50158">
    <property type="entry name" value="ZF_CCHC"/>
    <property type="match status" value="1"/>
</dbReference>
<evidence type="ECO:0000256" key="2">
    <source>
        <dbReference type="SAM" id="MobiDB-lite"/>
    </source>
</evidence>
<feature type="region of interest" description="Disordered" evidence="2">
    <location>
        <begin position="1"/>
        <end position="43"/>
    </location>
</feature>
<evidence type="ECO:0000313" key="4">
    <source>
        <dbReference type="EMBL" id="GFY87888.1"/>
    </source>
</evidence>
<feature type="compositionally biased region" description="Basic and acidic residues" evidence="2">
    <location>
        <begin position="116"/>
        <end position="129"/>
    </location>
</feature>
<proteinExistence type="predicted"/>
<keyword evidence="1" id="KW-0862">Zinc</keyword>
<keyword evidence="5" id="KW-1185">Reference proteome</keyword>
<feature type="region of interest" description="Disordered" evidence="2">
    <location>
        <begin position="114"/>
        <end position="135"/>
    </location>
</feature>
<dbReference type="InterPro" id="IPR036875">
    <property type="entry name" value="Znf_CCHC_sf"/>
</dbReference>
<keyword evidence="1" id="KW-0479">Metal-binding</keyword>
<comment type="caution">
    <text evidence="4">The sequence shown here is derived from an EMBL/GenBank/DDBJ whole genome shotgun (WGS) entry which is preliminary data.</text>
</comment>
<dbReference type="InterPro" id="IPR001878">
    <property type="entry name" value="Znf_CCHC"/>
</dbReference>
<dbReference type="SUPFAM" id="SSF57756">
    <property type="entry name" value="Retrovirus zinc finger-like domains"/>
    <property type="match status" value="1"/>
</dbReference>
<dbReference type="Gene3D" id="4.10.60.10">
    <property type="entry name" value="Zinc finger, CCHC-type"/>
    <property type="match status" value="1"/>
</dbReference>
<dbReference type="SMART" id="SM00343">
    <property type="entry name" value="ZnF_C2HC"/>
    <property type="match status" value="2"/>
</dbReference>
<feature type="domain" description="CCHC-type" evidence="3">
    <location>
        <begin position="193"/>
        <end position="206"/>
    </location>
</feature>
<dbReference type="Proteomes" id="UP000585474">
    <property type="component" value="Unassembled WGS sequence"/>
</dbReference>
<dbReference type="EMBL" id="BJWL01000005">
    <property type="protein sequence ID" value="GFY87888.1"/>
    <property type="molecule type" value="Genomic_DNA"/>
</dbReference>
<gene>
    <name evidence="4" type="ORF">Acr_05g0015270</name>
</gene>